<dbReference type="CDD" id="cd17470">
    <property type="entry name" value="T3SS_Flik_C"/>
    <property type="match status" value="1"/>
</dbReference>
<feature type="compositionally biased region" description="Basic and acidic residues" evidence="1">
    <location>
        <begin position="366"/>
        <end position="375"/>
    </location>
</feature>
<feature type="region of interest" description="Disordered" evidence="1">
    <location>
        <begin position="350"/>
        <end position="403"/>
    </location>
</feature>
<dbReference type="InterPro" id="IPR021136">
    <property type="entry name" value="Flagellar_hook_control-like_C"/>
</dbReference>
<evidence type="ECO:0000259" key="2">
    <source>
        <dbReference type="Pfam" id="PF02120"/>
    </source>
</evidence>
<evidence type="ECO:0000313" key="3">
    <source>
        <dbReference type="EMBL" id="SDF49311.1"/>
    </source>
</evidence>
<feature type="compositionally biased region" description="Low complexity" evidence="1">
    <location>
        <begin position="350"/>
        <end position="362"/>
    </location>
</feature>
<dbReference type="EMBL" id="FNBL01000004">
    <property type="protein sequence ID" value="SDF49311.1"/>
    <property type="molecule type" value="Genomic_DNA"/>
</dbReference>
<feature type="domain" description="Flagellar hook-length control protein-like C-terminal" evidence="2">
    <location>
        <begin position="580"/>
        <end position="649"/>
    </location>
</feature>
<dbReference type="Gene3D" id="3.30.750.140">
    <property type="match status" value="1"/>
</dbReference>
<sequence>MQLQTLDFAAIARTDGQNRSQNTPVPGDILPEHAESTFASVFGAQSGTSKPNVEHTDVVMAGVAMVGGNDQMTQTSAKDVFDGLAVVAGESTTTSDESIELSDTPDAGFEPETIPFYGQQIDKSQIDKPLSIQPLAVTSVEVRFAWQGDDRPNTPLSVASSTVDKNQPFIAGVELDAKEGAAQNPTDEITGLSLGEAEADFSVEQIGNEVHSEQKAQNGSGSLDFLNRPENQGNTPQATAVPSHTSEVSTGAMAGQGRSFDDAAYKNDSLKSTVANSKILRLEPSTGGAATMSRNETALFDMNFAPDDTVSDTDQSTISKAVEKPSAPPETTAHANAKLAISSVLLQADTTTEQTSESQSNSILTVKDDEGRLDSDLIGPKVGTEPLKVTAGQTGTLPNPSVLEKTTLTPLMSEGVPETVSHIEAPKAATETPTFAQQNTLQAKGGTEQSAAAHVATQQNDGDAHIGRHSDGAAAEKAQQDDDRTEITTRATATPGTSTVASSALVMSQITPLTHAEAEELKAGVEGISERLGEQAHVLSAADRANEADSPVSMATKADLPTRVAMQLADAARQLPDRPVEITLSPEELGKVRLSFQLSENGAMHVVIAAERAETLDLLRRNIDSLMTEFRDLGYENSGFSFQSFDQGSQGGDQQKFDSSEGTSAESLNAMPPAPNPQIQPVRLSLDATSGMDLRL</sequence>
<feature type="compositionally biased region" description="Polar residues" evidence="1">
    <location>
        <begin position="391"/>
        <end position="403"/>
    </location>
</feature>
<dbReference type="InterPro" id="IPR038610">
    <property type="entry name" value="FliK-like_C_sf"/>
</dbReference>
<feature type="compositionally biased region" description="Low complexity" evidence="1">
    <location>
        <begin position="642"/>
        <end position="654"/>
    </location>
</feature>
<feature type="compositionally biased region" description="Basic and acidic residues" evidence="1">
    <location>
        <begin position="478"/>
        <end position="487"/>
    </location>
</feature>
<feature type="region of interest" description="Disordered" evidence="1">
    <location>
        <begin position="444"/>
        <end position="487"/>
    </location>
</feature>
<dbReference type="Pfam" id="PF02120">
    <property type="entry name" value="Flg_hook"/>
    <property type="match status" value="1"/>
</dbReference>
<feature type="compositionally biased region" description="Basic and acidic residues" evidence="1">
    <location>
        <begin position="462"/>
        <end position="471"/>
    </location>
</feature>
<evidence type="ECO:0000256" key="1">
    <source>
        <dbReference type="SAM" id="MobiDB-lite"/>
    </source>
</evidence>
<accession>A0A1G7LIP1</accession>
<feature type="compositionally biased region" description="Polar residues" evidence="1">
    <location>
        <begin position="444"/>
        <end position="461"/>
    </location>
</feature>
<reference evidence="3 4" key="1">
    <citation type="submission" date="2016-10" db="EMBL/GenBank/DDBJ databases">
        <authorList>
            <person name="de Groot N.N."/>
        </authorList>
    </citation>
    <scope>NUCLEOTIDE SEQUENCE [LARGE SCALE GENOMIC DNA]</scope>
    <source>
        <strain evidence="3 4">DSM 27375</strain>
    </source>
</reference>
<proteinExistence type="predicted"/>
<gene>
    <name evidence="3" type="ORF">SAMN04488117_104311</name>
</gene>
<dbReference type="AlphaFoldDB" id="A0A1G7LIP1"/>
<feature type="region of interest" description="Disordered" evidence="1">
    <location>
        <begin position="642"/>
        <end position="696"/>
    </location>
</feature>
<name>A0A1G7LIP1_9RHOB</name>
<dbReference type="Proteomes" id="UP000182284">
    <property type="component" value="Unassembled WGS sequence"/>
</dbReference>
<protein>
    <submittedName>
        <fullName evidence="3">Hook-length control protein FliK</fullName>
    </submittedName>
</protein>
<evidence type="ECO:0000313" key="4">
    <source>
        <dbReference type="Proteomes" id="UP000182284"/>
    </source>
</evidence>
<organism evidence="3 4">
    <name type="scientific">Celeribacter baekdonensis</name>
    <dbReference type="NCBI Taxonomy" id="875171"/>
    <lineage>
        <taxon>Bacteria</taxon>
        <taxon>Pseudomonadati</taxon>
        <taxon>Pseudomonadota</taxon>
        <taxon>Alphaproteobacteria</taxon>
        <taxon>Rhodobacterales</taxon>
        <taxon>Roseobacteraceae</taxon>
        <taxon>Celeribacter</taxon>
    </lineage>
</organism>
<feature type="region of interest" description="Disordered" evidence="1">
    <location>
        <begin position="305"/>
        <end position="332"/>
    </location>
</feature>